<evidence type="ECO:0000256" key="1">
    <source>
        <dbReference type="SAM" id="MobiDB-lite"/>
    </source>
</evidence>
<feature type="compositionally biased region" description="Basic residues" evidence="1">
    <location>
        <begin position="1"/>
        <end position="11"/>
    </location>
</feature>
<keyword evidence="3" id="KW-1185">Reference proteome</keyword>
<dbReference type="EMBL" id="KN834837">
    <property type="protein sequence ID" value="KIK52805.1"/>
    <property type="molecule type" value="Genomic_DNA"/>
</dbReference>
<dbReference type="HOGENOM" id="CLU_038602_0_0_1"/>
<reference evidence="2 3" key="1">
    <citation type="submission" date="2014-04" db="EMBL/GenBank/DDBJ databases">
        <title>Evolutionary Origins and Diversification of the Mycorrhizal Mutualists.</title>
        <authorList>
            <consortium name="DOE Joint Genome Institute"/>
            <consortium name="Mycorrhizal Genomics Consortium"/>
            <person name="Kohler A."/>
            <person name="Kuo A."/>
            <person name="Nagy L.G."/>
            <person name="Floudas D."/>
            <person name="Copeland A."/>
            <person name="Barry K.W."/>
            <person name="Cichocki N."/>
            <person name="Veneault-Fourrey C."/>
            <person name="LaButti K."/>
            <person name="Lindquist E.A."/>
            <person name="Lipzen A."/>
            <person name="Lundell T."/>
            <person name="Morin E."/>
            <person name="Murat C."/>
            <person name="Riley R."/>
            <person name="Ohm R."/>
            <person name="Sun H."/>
            <person name="Tunlid A."/>
            <person name="Henrissat B."/>
            <person name="Grigoriev I.V."/>
            <person name="Hibbett D.S."/>
            <person name="Martin F."/>
        </authorList>
    </citation>
    <scope>NUCLEOTIDE SEQUENCE [LARGE SCALE GENOMIC DNA]</scope>
    <source>
        <strain evidence="2 3">FD-317 M1</strain>
    </source>
</reference>
<name>A0A0D0AR18_9AGAR</name>
<feature type="region of interest" description="Disordered" evidence="1">
    <location>
        <begin position="1"/>
        <end position="58"/>
    </location>
</feature>
<feature type="compositionally biased region" description="Low complexity" evidence="1">
    <location>
        <begin position="27"/>
        <end position="38"/>
    </location>
</feature>
<dbReference type="Proteomes" id="UP000053593">
    <property type="component" value="Unassembled WGS sequence"/>
</dbReference>
<evidence type="ECO:0000313" key="3">
    <source>
        <dbReference type="Proteomes" id="UP000053593"/>
    </source>
</evidence>
<accession>A0A0D0AR18</accession>
<dbReference type="AlphaFoldDB" id="A0A0D0AR18"/>
<gene>
    <name evidence="2" type="ORF">GYMLUDRAFT_250933</name>
</gene>
<organism evidence="2 3">
    <name type="scientific">Collybiopsis luxurians FD-317 M1</name>
    <dbReference type="NCBI Taxonomy" id="944289"/>
    <lineage>
        <taxon>Eukaryota</taxon>
        <taxon>Fungi</taxon>
        <taxon>Dikarya</taxon>
        <taxon>Basidiomycota</taxon>
        <taxon>Agaricomycotina</taxon>
        <taxon>Agaricomycetes</taxon>
        <taxon>Agaricomycetidae</taxon>
        <taxon>Agaricales</taxon>
        <taxon>Marasmiineae</taxon>
        <taxon>Omphalotaceae</taxon>
        <taxon>Collybiopsis</taxon>
        <taxon>Collybiopsis luxurians</taxon>
    </lineage>
</organism>
<sequence length="531" mass="58603">MMKSTKGKGKRTHLEMLQEEYQSLPDESIASASSEPPSFTSKKQQPDPLSIFPTPNARHQQNTDLDLKHFTQMTVADAIDNALLTCINAHFQATQVEVDLQQCMQLLEGLSTSNPHAEIDSVLFEVEEKLSINKKEVQQISRPEASDILFDKAAIGFQANIESLDNAFLDPTSAHLVPTLIAYALALSQHLLSGASEVAASATLQIMRLYGNTLAGLGVKMTMLQTRSLDDIPNKIETVQNRLNFGIVTEVYAMCSHCNFPYAPQNSPISNDVVYPEFCTNQSPLSSPPCNTPLLDSKGRPVKAYEYYPFPQWFAHFVAQAGVQQYAKEFCEAVRNEPAAPSDKVNTWDGDIYWLLRGPDGKLFVEGGDEGCFFFLLHVDFFSLEGTSGRGKHRSTGVISARCLNLPYALREKMVNVYIPGFWQGPNEPAAVRAEHAPLMEPFVSDMEKSYTCGIRCHGSPQLDSATSPGPETTFCTMLAGTCLDLKAARPVAGLLDATSHHVCSTCDIFHQESVLRTDHERWGSADNELI</sequence>
<protein>
    <submittedName>
        <fullName evidence="2">Uncharacterized protein</fullName>
    </submittedName>
</protein>
<proteinExistence type="predicted"/>
<evidence type="ECO:0000313" key="2">
    <source>
        <dbReference type="EMBL" id="KIK52805.1"/>
    </source>
</evidence>
<dbReference type="OrthoDB" id="3269001at2759"/>